<reference evidence="12" key="2">
    <citation type="submission" date="2021-01" db="EMBL/GenBank/DDBJ databases">
        <authorList>
            <person name="Schikora-Tamarit M.A."/>
        </authorList>
    </citation>
    <scope>NUCLEOTIDE SEQUENCE</scope>
    <source>
        <strain evidence="12">CBS2887</strain>
    </source>
</reference>
<accession>A0A9P8Q305</accession>
<protein>
    <recommendedName>
        <fullName evidence="3">DNA-directed RNA polymerase I subunit RPA12</fullName>
    </recommendedName>
</protein>
<dbReference type="Pfam" id="PF01096">
    <property type="entry name" value="Zn_ribbon_TFIIS"/>
    <property type="match status" value="1"/>
</dbReference>
<evidence type="ECO:0000256" key="5">
    <source>
        <dbReference type="ARBA" id="ARBA00022723"/>
    </source>
</evidence>
<keyword evidence="7" id="KW-0862">Zinc</keyword>
<evidence type="ECO:0000256" key="2">
    <source>
        <dbReference type="ARBA" id="ARBA00008925"/>
    </source>
</evidence>
<feature type="domain" description="TFIIS-type" evidence="11">
    <location>
        <begin position="80"/>
        <end position="122"/>
    </location>
</feature>
<dbReference type="AlphaFoldDB" id="A0A9P8Q305"/>
<dbReference type="PROSITE" id="PS51133">
    <property type="entry name" value="ZF_TFIIS_2"/>
    <property type="match status" value="1"/>
</dbReference>
<dbReference type="EMBL" id="JAEUBG010003284">
    <property type="protein sequence ID" value="KAH3683017.1"/>
    <property type="molecule type" value="Genomic_DNA"/>
</dbReference>
<keyword evidence="4" id="KW-0240">DNA-directed RNA polymerase</keyword>
<evidence type="ECO:0000313" key="12">
    <source>
        <dbReference type="EMBL" id="KAH3683017.1"/>
    </source>
</evidence>
<dbReference type="OrthoDB" id="10056816at2759"/>
<dbReference type="InterPro" id="IPR001222">
    <property type="entry name" value="Znf_TFIIS"/>
</dbReference>
<dbReference type="PANTHER" id="PTHR11239:SF14">
    <property type="entry name" value="DNA-DIRECTED RNA POLYMERASE I SUBUNIT RPA12"/>
    <property type="match status" value="1"/>
</dbReference>
<gene>
    <name evidence="12" type="ORF">WICPIJ_006021</name>
</gene>
<dbReference type="PROSITE" id="PS01030">
    <property type="entry name" value="RNA_POL_M_15KD"/>
    <property type="match status" value="1"/>
</dbReference>
<evidence type="ECO:0000256" key="7">
    <source>
        <dbReference type="ARBA" id="ARBA00022833"/>
    </source>
</evidence>
<dbReference type="GO" id="GO:0003899">
    <property type="term" value="F:DNA-directed RNA polymerase activity"/>
    <property type="evidence" value="ECO:0007669"/>
    <property type="project" value="InterPro"/>
</dbReference>
<evidence type="ECO:0000256" key="10">
    <source>
        <dbReference type="PROSITE-ProRule" id="PRU00472"/>
    </source>
</evidence>
<organism evidence="12 13">
    <name type="scientific">Wickerhamomyces pijperi</name>
    <name type="common">Yeast</name>
    <name type="synonym">Pichia pijperi</name>
    <dbReference type="NCBI Taxonomy" id="599730"/>
    <lineage>
        <taxon>Eukaryota</taxon>
        <taxon>Fungi</taxon>
        <taxon>Dikarya</taxon>
        <taxon>Ascomycota</taxon>
        <taxon>Saccharomycotina</taxon>
        <taxon>Saccharomycetes</taxon>
        <taxon>Phaffomycetales</taxon>
        <taxon>Wickerhamomycetaceae</taxon>
        <taxon>Wickerhamomyces</taxon>
    </lineage>
</organism>
<dbReference type="GO" id="GO:0008270">
    <property type="term" value="F:zinc ion binding"/>
    <property type="evidence" value="ECO:0007669"/>
    <property type="project" value="UniProtKB-KW"/>
</dbReference>
<dbReference type="PANTHER" id="PTHR11239">
    <property type="entry name" value="DNA-DIRECTED RNA POLYMERASE"/>
    <property type="match status" value="1"/>
</dbReference>
<name>A0A9P8Q305_WICPI</name>
<dbReference type="InterPro" id="IPR019761">
    <property type="entry name" value="DNA-dir_RNA_pol-M_15_CS"/>
</dbReference>
<comment type="subcellular location">
    <subcellularLocation>
        <location evidence="1">Nucleus</location>
        <location evidence="1">Nucleolus</location>
    </subcellularLocation>
</comment>
<evidence type="ECO:0000259" key="11">
    <source>
        <dbReference type="PROSITE" id="PS51133"/>
    </source>
</evidence>
<dbReference type="GO" id="GO:0006363">
    <property type="term" value="P:termination of RNA polymerase I transcription"/>
    <property type="evidence" value="ECO:0007669"/>
    <property type="project" value="TreeGrafter"/>
</dbReference>
<evidence type="ECO:0000313" key="13">
    <source>
        <dbReference type="Proteomes" id="UP000774326"/>
    </source>
</evidence>
<proteinExistence type="inferred from homology"/>
<keyword evidence="13" id="KW-1185">Reference proteome</keyword>
<dbReference type="GO" id="GO:0003676">
    <property type="term" value="F:nucleic acid binding"/>
    <property type="evidence" value="ECO:0007669"/>
    <property type="project" value="InterPro"/>
</dbReference>
<evidence type="ECO:0000256" key="9">
    <source>
        <dbReference type="ARBA" id="ARBA00023242"/>
    </source>
</evidence>
<dbReference type="GO" id="GO:0005736">
    <property type="term" value="C:RNA polymerase I complex"/>
    <property type="evidence" value="ECO:0007669"/>
    <property type="project" value="TreeGrafter"/>
</dbReference>
<dbReference type="SMART" id="SM00440">
    <property type="entry name" value="ZnF_C2C2"/>
    <property type="match status" value="1"/>
</dbReference>
<dbReference type="InterPro" id="IPR012164">
    <property type="entry name" value="Rpa12/Rpb9/Rpc10/TFS"/>
</dbReference>
<evidence type="ECO:0000256" key="4">
    <source>
        <dbReference type="ARBA" id="ARBA00022478"/>
    </source>
</evidence>
<keyword evidence="9" id="KW-0539">Nucleus</keyword>
<reference evidence="12" key="1">
    <citation type="journal article" date="2021" name="Open Biol.">
        <title>Shared evolutionary footprints suggest mitochondrial oxidative damage underlies multiple complex I losses in fungi.</title>
        <authorList>
            <person name="Schikora-Tamarit M.A."/>
            <person name="Marcet-Houben M."/>
            <person name="Nosek J."/>
            <person name="Gabaldon T."/>
        </authorList>
    </citation>
    <scope>NUCLEOTIDE SEQUENCE</scope>
    <source>
        <strain evidence="12">CBS2887</strain>
    </source>
</reference>
<dbReference type="CDD" id="cd10507">
    <property type="entry name" value="Zn-ribbon_RPA12"/>
    <property type="match status" value="1"/>
</dbReference>
<evidence type="ECO:0000256" key="6">
    <source>
        <dbReference type="ARBA" id="ARBA00022771"/>
    </source>
</evidence>
<sequence length="262" mass="29362">MSVVGSLIFCLDCGNLLDQFANHKSINCGSCNKEYLSKDFANLKVVTRSADDAFPSALKLKQSVVKTTLKTDELEEGATIKEKCPQCGNEEMQYHTLQLRSADEGATVFYTSSLTSNDSFWNGISKEIFTKFSNKKVEIPSIFNPIPYLSFSSLTASLPNTVVKRPKQLKDNLVTCKSLKSREDSNKLCRIIGKLDLLVSVINKLETWLTFKLISKLVKAFFKETFSLTTSGINSYTLFSPLSSNIWKILADRGVNRSFKSW</sequence>
<dbReference type="Proteomes" id="UP000774326">
    <property type="component" value="Unassembled WGS sequence"/>
</dbReference>
<evidence type="ECO:0000256" key="3">
    <source>
        <dbReference type="ARBA" id="ARBA00018784"/>
    </source>
</evidence>
<evidence type="ECO:0000256" key="8">
    <source>
        <dbReference type="ARBA" id="ARBA00023163"/>
    </source>
</evidence>
<comment type="similarity">
    <text evidence="2">Belongs to the archaeal RpoM/eukaryotic RPA12/RPB9/RPC11 RNA polymerase family.</text>
</comment>
<dbReference type="SUPFAM" id="SSF57783">
    <property type="entry name" value="Zinc beta-ribbon"/>
    <property type="match status" value="1"/>
</dbReference>
<dbReference type="InterPro" id="IPR034004">
    <property type="entry name" value="Zn_ribbon_RPA12_C"/>
</dbReference>
<keyword evidence="5" id="KW-0479">Metal-binding</keyword>
<evidence type="ECO:0000256" key="1">
    <source>
        <dbReference type="ARBA" id="ARBA00004604"/>
    </source>
</evidence>
<keyword evidence="6 10" id="KW-0863">Zinc-finger</keyword>
<comment type="caution">
    <text evidence="12">The sequence shown here is derived from an EMBL/GenBank/DDBJ whole genome shotgun (WGS) entry which is preliminary data.</text>
</comment>
<dbReference type="Gene3D" id="2.20.25.10">
    <property type="match status" value="1"/>
</dbReference>
<keyword evidence="8" id="KW-0804">Transcription</keyword>